<dbReference type="SUPFAM" id="SSF53613">
    <property type="entry name" value="Ribokinase-like"/>
    <property type="match status" value="1"/>
</dbReference>
<sequence length="331" mass="36100">MNNKAIAHEPARVICLGEILFDCLADDIGKSVAEVSNWTPYPGGAPANTACALVKLGTPSAFIGCVGKDKAGSELVELLQLIGVSTSGIQYNDRFPTRQVYVTRTVDGDRSFAGFGDKKPNEFADAYLDAKYLPPELFFEAEFLVIGTLELAYPQTRAAVFRALELAEEYHLKIILDVNWRPMFWLDEQEALPLIKQLWQYVDFLKLAAEEAEWLFDTRDAGAIAHRLNSVEGVLVSDGGARVSYCLSENEGTVNPIKLSAIDTTGAGDAFLAGFIHRLCHYGNQQLQDPKIAQNIVEYACAVGGLTTTNSGAIAAQPTAEEVEAFLDRSL</sequence>
<evidence type="ECO:0000313" key="7">
    <source>
        <dbReference type="EMBL" id="MCC0178094.1"/>
    </source>
</evidence>
<evidence type="ECO:0000313" key="8">
    <source>
        <dbReference type="Proteomes" id="UP000729733"/>
    </source>
</evidence>
<comment type="similarity">
    <text evidence="1">Belongs to the carbohydrate kinase PfkB family.</text>
</comment>
<keyword evidence="8" id="KW-1185">Reference proteome</keyword>
<proteinExistence type="inferred from homology"/>
<evidence type="ECO:0000256" key="3">
    <source>
        <dbReference type="ARBA" id="ARBA00022741"/>
    </source>
</evidence>
<dbReference type="Gene3D" id="3.40.1190.20">
    <property type="match status" value="1"/>
</dbReference>
<dbReference type="AlphaFoldDB" id="A0A964FI26"/>
<evidence type="ECO:0000256" key="4">
    <source>
        <dbReference type="ARBA" id="ARBA00022777"/>
    </source>
</evidence>
<organism evidence="7 8">
    <name type="scientific">Waterburya agarophytonicola KI4</name>
    <dbReference type="NCBI Taxonomy" id="2874699"/>
    <lineage>
        <taxon>Bacteria</taxon>
        <taxon>Bacillati</taxon>
        <taxon>Cyanobacteriota</taxon>
        <taxon>Cyanophyceae</taxon>
        <taxon>Pleurocapsales</taxon>
        <taxon>Hyellaceae</taxon>
        <taxon>Waterburya</taxon>
        <taxon>Waterburya agarophytonicola</taxon>
    </lineage>
</organism>
<dbReference type="PROSITE" id="PS00584">
    <property type="entry name" value="PFKB_KINASES_2"/>
    <property type="match status" value="1"/>
</dbReference>
<accession>A0A964FI26</accession>
<dbReference type="InterPro" id="IPR029056">
    <property type="entry name" value="Ribokinase-like"/>
</dbReference>
<dbReference type="InterPro" id="IPR002173">
    <property type="entry name" value="Carboh/pur_kinase_PfkB_CS"/>
</dbReference>
<dbReference type="GO" id="GO:0016301">
    <property type="term" value="F:kinase activity"/>
    <property type="evidence" value="ECO:0007669"/>
    <property type="project" value="UniProtKB-KW"/>
</dbReference>
<dbReference type="InterPro" id="IPR011611">
    <property type="entry name" value="PfkB_dom"/>
</dbReference>
<name>A0A964FI26_9CYAN</name>
<gene>
    <name evidence="7" type="ORF">I4641_14005</name>
</gene>
<dbReference type="PANTHER" id="PTHR43085:SF1">
    <property type="entry name" value="PSEUDOURIDINE KINASE-RELATED"/>
    <property type="match status" value="1"/>
</dbReference>
<dbReference type="CDD" id="cd01167">
    <property type="entry name" value="bac_FRK"/>
    <property type="match status" value="1"/>
</dbReference>
<comment type="caution">
    <text evidence="7">The sequence shown here is derived from an EMBL/GenBank/DDBJ whole genome shotgun (WGS) entry which is preliminary data.</text>
</comment>
<dbReference type="PANTHER" id="PTHR43085">
    <property type="entry name" value="HEXOKINASE FAMILY MEMBER"/>
    <property type="match status" value="1"/>
</dbReference>
<keyword evidence="4 7" id="KW-0418">Kinase</keyword>
<dbReference type="GO" id="GO:0005524">
    <property type="term" value="F:ATP binding"/>
    <property type="evidence" value="ECO:0007669"/>
    <property type="project" value="UniProtKB-KW"/>
</dbReference>
<evidence type="ECO:0000256" key="1">
    <source>
        <dbReference type="ARBA" id="ARBA00010688"/>
    </source>
</evidence>
<dbReference type="Proteomes" id="UP000729733">
    <property type="component" value="Unassembled WGS sequence"/>
</dbReference>
<evidence type="ECO:0000259" key="6">
    <source>
        <dbReference type="Pfam" id="PF00294"/>
    </source>
</evidence>
<reference evidence="7" key="1">
    <citation type="journal article" date="2021" name="Antonie Van Leeuwenhoek">
        <title>Draft genome and description of Waterburya agarophytonicola gen. nov. sp. nov. (Pleurocapsales, Cyanobacteria): a seaweed symbiont.</title>
        <authorList>
            <person name="Bonthond G."/>
            <person name="Shalygin S."/>
            <person name="Bayer T."/>
            <person name="Weinberger F."/>
        </authorList>
    </citation>
    <scope>NUCLEOTIDE SEQUENCE</scope>
    <source>
        <strain evidence="7">KI4</strain>
    </source>
</reference>
<dbReference type="PROSITE" id="PS00583">
    <property type="entry name" value="PFKB_KINASES_1"/>
    <property type="match status" value="1"/>
</dbReference>
<dbReference type="EMBL" id="JADWDC010000035">
    <property type="protein sequence ID" value="MCC0178094.1"/>
    <property type="molecule type" value="Genomic_DNA"/>
</dbReference>
<feature type="domain" description="Carbohydrate kinase PfkB" evidence="6">
    <location>
        <begin position="12"/>
        <end position="319"/>
    </location>
</feature>
<keyword evidence="5" id="KW-0067">ATP-binding</keyword>
<keyword evidence="2" id="KW-0808">Transferase</keyword>
<dbReference type="InterPro" id="IPR050306">
    <property type="entry name" value="PfkB_Carbo_kinase"/>
</dbReference>
<evidence type="ECO:0000256" key="2">
    <source>
        <dbReference type="ARBA" id="ARBA00022679"/>
    </source>
</evidence>
<dbReference type="Pfam" id="PF00294">
    <property type="entry name" value="PfkB"/>
    <property type="match status" value="1"/>
</dbReference>
<protein>
    <submittedName>
        <fullName evidence="7">Carbohydrate kinase</fullName>
    </submittedName>
</protein>
<evidence type="ECO:0000256" key="5">
    <source>
        <dbReference type="ARBA" id="ARBA00022840"/>
    </source>
</evidence>
<keyword evidence="3" id="KW-0547">Nucleotide-binding</keyword>
<dbReference type="RefSeq" id="WP_229641160.1">
    <property type="nucleotide sequence ID" value="NZ_JADWDC010000035.1"/>
</dbReference>